<gene>
    <name evidence="1" type="ORF">HaLaN_27811</name>
</gene>
<dbReference type="InterPro" id="IPR016098">
    <property type="entry name" value="CAP/MinC_C"/>
</dbReference>
<reference evidence="1 2" key="1">
    <citation type="submission" date="2020-02" db="EMBL/GenBank/DDBJ databases">
        <title>Draft genome sequence of Haematococcus lacustris strain NIES-144.</title>
        <authorList>
            <person name="Morimoto D."/>
            <person name="Nakagawa S."/>
            <person name="Yoshida T."/>
            <person name="Sawayama S."/>
        </authorList>
    </citation>
    <scope>NUCLEOTIDE SEQUENCE [LARGE SCALE GENOMIC DNA]</scope>
    <source>
        <strain evidence="1 2">NIES-144</strain>
    </source>
</reference>
<dbReference type="EMBL" id="BLLF01004224">
    <property type="protein sequence ID" value="GFH29186.1"/>
    <property type="molecule type" value="Genomic_DNA"/>
</dbReference>
<feature type="non-terminal residue" evidence="1">
    <location>
        <position position="1"/>
    </location>
</feature>
<dbReference type="Gene3D" id="2.160.20.70">
    <property type="match status" value="1"/>
</dbReference>
<accession>A0A6A0A997</accession>
<evidence type="ECO:0000313" key="2">
    <source>
        <dbReference type="Proteomes" id="UP000485058"/>
    </source>
</evidence>
<keyword evidence="2" id="KW-1185">Reference proteome</keyword>
<name>A0A6A0A997_HAELA</name>
<sequence length="55" mass="6281">MHHAAYQVLLQQHKLHEETGLWSAVDDFGWLKAMQSPNWCQLPDEQRAAAPDLPA</sequence>
<dbReference type="Proteomes" id="UP000485058">
    <property type="component" value="Unassembled WGS sequence"/>
</dbReference>
<comment type="caution">
    <text evidence="1">The sequence shown here is derived from an EMBL/GenBank/DDBJ whole genome shotgun (WGS) entry which is preliminary data.</text>
</comment>
<dbReference type="AlphaFoldDB" id="A0A6A0A997"/>
<protein>
    <submittedName>
        <fullName evidence="1">Tubulin-specific chaperone C</fullName>
    </submittedName>
</protein>
<organism evidence="1 2">
    <name type="scientific">Haematococcus lacustris</name>
    <name type="common">Green alga</name>
    <name type="synonym">Haematococcus pluvialis</name>
    <dbReference type="NCBI Taxonomy" id="44745"/>
    <lineage>
        <taxon>Eukaryota</taxon>
        <taxon>Viridiplantae</taxon>
        <taxon>Chlorophyta</taxon>
        <taxon>core chlorophytes</taxon>
        <taxon>Chlorophyceae</taxon>
        <taxon>CS clade</taxon>
        <taxon>Chlamydomonadales</taxon>
        <taxon>Haematococcaceae</taxon>
        <taxon>Haematococcus</taxon>
    </lineage>
</organism>
<evidence type="ECO:0000313" key="1">
    <source>
        <dbReference type="EMBL" id="GFH29186.1"/>
    </source>
</evidence>
<proteinExistence type="predicted"/>